<organism evidence="1 2">
    <name type="scientific">Jaapia argillacea MUCL 33604</name>
    <dbReference type="NCBI Taxonomy" id="933084"/>
    <lineage>
        <taxon>Eukaryota</taxon>
        <taxon>Fungi</taxon>
        <taxon>Dikarya</taxon>
        <taxon>Basidiomycota</taxon>
        <taxon>Agaricomycotina</taxon>
        <taxon>Agaricomycetes</taxon>
        <taxon>Agaricomycetidae</taxon>
        <taxon>Jaapiales</taxon>
        <taxon>Jaapiaceae</taxon>
        <taxon>Jaapia</taxon>
    </lineage>
</organism>
<reference evidence="2" key="1">
    <citation type="journal article" date="2014" name="Proc. Natl. Acad. Sci. U.S.A.">
        <title>Extensive sampling of basidiomycete genomes demonstrates inadequacy of the white-rot/brown-rot paradigm for wood decay fungi.</title>
        <authorList>
            <person name="Riley R."/>
            <person name="Salamov A.A."/>
            <person name="Brown D.W."/>
            <person name="Nagy L.G."/>
            <person name="Floudas D."/>
            <person name="Held B.W."/>
            <person name="Levasseur A."/>
            <person name="Lombard V."/>
            <person name="Morin E."/>
            <person name="Otillar R."/>
            <person name="Lindquist E.A."/>
            <person name="Sun H."/>
            <person name="LaButti K.M."/>
            <person name="Schmutz J."/>
            <person name="Jabbour D."/>
            <person name="Luo H."/>
            <person name="Baker S.E."/>
            <person name="Pisabarro A.G."/>
            <person name="Walton J.D."/>
            <person name="Blanchette R.A."/>
            <person name="Henrissat B."/>
            <person name="Martin F."/>
            <person name="Cullen D."/>
            <person name="Hibbett D.S."/>
            <person name="Grigoriev I.V."/>
        </authorList>
    </citation>
    <scope>NUCLEOTIDE SEQUENCE [LARGE SCALE GENOMIC DNA]</scope>
    <source>
        <strain evidence="2">MUCL 33604</strain>
    </source>
</reference>
<proteinExistence type="predicted"/>
<accession>A0A067PNY7</accession>
<gene>
    <name evidence="1" type="ORF">JAAARDRAFT_294108</name>
</gene>
<name>A0A067PNY7_9AGAM</name>
<dbReference type="HOGENOM" id="CLU_1245533_0_0_1"/>
<keyword evidence="2" id="KW-1185">Reference proteome</keyword>
<protein>
    <submittedName>
        <fullName evidence="1">Uncharacterized protein</fullName>
    </submittedName>
</protein>
<dbReference type="AlphaFoldDB" id="A0A067PNY7"/>
<sequence>MARRVKDLGPDCQVDDESKKVCCLVCKAAHPSGLSVWIARASWARHKGSPNHQDAVAFRENLEHEATKACERFEHHSKSAPVSLPTVLTHIVLPTIPHFGVPIGEDCNGISGANFDFTPEEEALYFPGIPTPEIAEKEQERLRREVERMMVEAIEDDLEGLDKDVTVSNIAHEMRNLGLEADEGDEEDLHAYLHGVAIDHDFAPYPTKTMFLLDVLDNLPRL</sequence>
<dbReference type="Proteomes" id="UP000027265">
    <property type="component" value="Unassembled WGS sequence"/>
</dbReference>
<evidence type="ECO:0000313" key="1">
    <source>
        <dbReference type="EMBL" id="KDQ56513.1"/>
    </source>
</evidence>
<dbReference type="EMBL" id="KL197721">
    <property type="protein sequence ID" value="KDQ56513.1"/>
    <property type="molecule type" value="Genomic_DNA"/>
</dbReference>
<dbReference type="InParanoid" id="A0A067PNY7"/>
<evidence type="ECO:0000313" key="2">
    <source>
        <dbReference type="Proteomes" id="UP000027265"/>
    </source>
</evidence>